<reference evidence="3" key="1">
    <citation type="submission" date="2019-04" db="EMBL/GenBank/DDBJ databases">
        <title>Genome assembly of Zosterops borbonicus 15179.</title>
        <authorList>
            <person name="Leroy T."/>
            <person name="Anselmetti Y."/>
            <person name="Tilak M.-K."/>
            <person name="Nabholz B."/>
        </authorList>
    </citation>
    <scope>NUCLEOTIDE SEQUENCE</scope>
    <source>
        <strain evidence="3">HGM_15179</strain>
        <tissue evidence="3">Muscle</tissue>
    </source>
</reference>
<dbReference type="AlphaFoldDB" id="A0A8K1LNV3"/>
<name>A0A8K1LNV3_9PASS</name>
<keyword evidence="4" id="KW-1185">Reference proteome</keyword>
<evidence type="ECO:0000313" key="3">
    <source>
        <dbReference type="EMBL" id="TRZ20672.1"/>
    </source>
</evidence>
<dbReference type="PANTHER" id="PTHR15535">
    <property type="entry name" value="TRANSMEMBRANE PROTEIN 2-RELATED"/>
    <property type="match status" value="1"/>
</dbReference>
<dbReference type="Proteomes" id="UP000796761">
    <property type="component" value="Unassembled WGS sequence"/>
</dbReference>
<dbReference type="InterPro" id="IPR055401">
    <property type="entry name" value="CEMIP_beta-hel_dom"/>
</dbReference>
<organism evidence="3 4">
    <name type="scientific">Zosterops borbonicus</name>
    <dbReference type="NCBI Taxonomy" id="364589"/>
    <lineage>
        <taxon>Eukaryota</taxon>
        <taxon>Metazoa</taxon>
        <taxon>Chordata</taxon>
        <taxon>Craniata</taxon>
        <taxon>Vertebrata</taxon>
        <taxon>Euteleostomi</taxon>
        <taxon>Archelosauria</taxon>
        <taxon>Archosauria</taxon>
        <taxon>Dinosauria</taxon>
        <taxon>Saurischia</taxon>
        <taxon>Theropoda</taxon>
        <taxon>Coelurosauria</taxon>
        <taxon>Aves</taxon>
        <taxon>Neognathae</taxon>
        <taxon>Neoaves</taxon>
        <taxon>Telluraves</taxon>
        <taxon>Australaves</taxon>
        <taxon>Passeriformes</taxon>
        <taxon>Sylvioidea</taxon>
        <taxon>Zosteropidae</taxon>
        <taxon>Zosterops</taxon>
    </lineage>
</organism>
<dbReference type="Pfam" id="PF24606">
    <property type="entry name" value="CEMIP_beta-hel"/>
    <property type="match status" value="1"/>
</dbReference>
<protein>
    <recommendedName>
        <fullName evidence="2">CEMIP beta-helix domain-containing protein</fullName>
    </recommendedName>
</protein>
<dbReference type="InterPro" id="IPR052252">
    <property type="entry name" value="CEMIP/CEMIP2"/>
</dbReference>
<gene>
    <name evidence="3" type="ORF">HGM15179_006480</name>
</gene>
<dbReference type="OrthoDB" id="120976at2759"/>
<feature type="domain" description="CEMIP beta-helix" evidence="2">
    <location>
        <begin position="40"/>
        <end position="91"/>
    </location>
</feature>
<dbReference type="PANTHER" id="PTHR15535:SF24">
    <property type="entry name" value="HYALURONOGLUCOSAMINIDASE"/>
    <property type="match status" value="1"/>
</dbReference>
<accession>A0A8K1LNV3</accession>
<proteinExistence type="predicted"/>
<evidence type="ECO:0000259" key="2">
    <source>
        <dbReference type="Pfam" id="PF24606"/>
    </source>
</evidence>
<sequence>MTGLRGDCQENNEIQQSYTCGDYTLCDSRCYVQLQPIKGKLQDMIPRNGFISSIPLYTKITKAVSTFWIANPNNNLIENAAAGAQIEIGFVLCALYILHLGPWQLLLQPKACRFVCWKRSKTTRANAEDPRESPSVDNARSLPHQDANPEKPRVPAMIDGLIALKNNDHEAWARAGDIIFQNSRFSDNGIGLTLASDGTFPTDTGSAWRLHTPFLLEKTATLAPREAKTATGEKGQMENTEHCPETRSWIQESLRRARCTFKKLTLTLDRYSSAIKFFMKSLWQISPQDNVSQILMEKSDGLKVFYGRLGQWFGNSDNVHLP</sequence>
<dbReference type="EMBL" id="SWJQ01000143">
    <property type="protein sequence ID" value="TRZ20672.1"/>
    <property type="molecule type" value="Genomic_DNA"/>
</dbReference>
<evidence type="ECO:0000256" key="1">
    <source>
        <dbReference type="SAM" id="MobiDB-lite"/>
    </source>
</evidence>
<feature type="region of interest" description="Disordered" evidence="1">
    <location>
        <begin position="125"/>
        <end position="153"/>
    </location>
</feature>
<comment type="caution">
    <text evidence="3">The sequence shown here is derived from an EMBL/GenBank/DDBJ whole genome shotgun (WGS) entry which is preliminary data.</text>
</comment>
<evidence type="ECO:0000313" key="4">
    <source>
        <dbReference type="Proteomes" id="UP000796761"/>
    </source>
</evidence>